<keyword evidence="3 7" id="KW-0227">DNA damage</keyword>
<keyword evidence="2 7" id="KW-0547">Nucleotide-binding</keyword>
<dbReference type="SUPFAM" id="SSF53150">
    <property type="entry name" value="DNA repair protein MutS, domain II"/>
    <property type="match status" value="1"/>
</dbReference>
<protein>
    <recommendedName>
        <fullName evidence="7 8">DNA mismatch repair protein MutS</fullName>
    </recommendedName>
</protein>
<dbReference type="InterPro" id="IPR007861">
    <property type="entry name" value="DNA_mismatch_repair_MutS_clamp"/>
</dbReference>
<evidence type="ECO:0000256" key="3">
    <source>
        <dbReference type="ARBA" id="ARBA00022763"/>
    </source>
</evidence>
<dbReference type="InterPro" id="IPR007695">
    <property type="entry name" value="DNA_mismatch_repair_MutS-lik_N"/>
</dbReference>
<evidence type="ECO:0000313" key="12">
    <source>
        <dbReference type="EMBL" id="MFC4804271.1"/>
    </source>
</evidence>
<feature type="region of interest" description="Disordered" evidence="10">
    <location>
        <begin position="811"/>
        <end position="831"/>
    </location>
</feature>
<dbReference type="InterPro" id="IPR005748">
    <property type="entry name" value="DNA_mismatch_repair_MutS"/>
</dbReference>
<evidence type="ECO:0000259" key="11">
    <source>
        <dbReference type="PROSITE" id="PS00486"/>
    </source>
</evidence>
<dbReference type="SMART" id="SM00534">
    <property type="entry name" value="MUTSac"/>
    <property type="match status" value="1"/>
</dbReference>
<sequence>MEKLTPMMQQYLNIKEKYTDCILFFRLGDFYEMFFEDALEASKILEIALTGKSCGLEERAPMCGIPYHSYEGYLKKLIEAGKKVAICEQVEDPKEVKGIVKREVVRIVTPGTYIQEDTPNVSENNYILSVCYEDKKGFFSLCHLDVSTGELNLSLVNEFDFADIFYKISPIELIADGRFLTLLKSKEKQAVKIRMFVESKNICVNPANSVEGSMEEHFFDRSYLEANNLYQEEYEQVLFSFRNLLSYIEYTQKVAALNISKIKWVHYDNYLKLDYNSIKNLELLQSSLDKERRYSLYGILNRTKTAMGSRLLRSWIERPLKSRKDIDRRLDLVEEGLREYSLREDLIGLLDSVYDIERICAKLSYDTVTVRDMINLKESLYHLPALKETIRRSRQESLIDAFGDIDPLGDVYAILEEAIADHPTGTIKDGVIIREGYNEQLDELRMLETDAARILSNLELRERDRTGIKTLKIGYNKVFGYYIEVTKAAHKNVELPLEYIRKQTLANAERYINEELKELETKILSSKQKATQLQSELYAAVKREVSSCIHRMQKTASYLAELDAVLSLSSVAADNNYNRPSFNERRTMHIREGRHPVIEKLTEDGIFVPNDIDLKDERSFMIITGPNMGGKSTYMRQVALICLMAHMGSFVPAAFANIPILDAIFTRVGASDDLSRGQSTFMVEMNEVSYILEHASKNSLVILDEVGRGTSTYDGMSLAWSIIAHLCEKVGAFSLFSTHYHEITEIEKLYSSVVNYCVAVDEREDTVVFLRKVVRGKADKSYGIHVARLAKLPEEVIQNARFKLDELQASHSQKKGLGSQPLPSYFESPRESGARDKIIDKLAEVDIETTTPLEAMVLLMELKKMTE</sequence>
<keyword evidence="13" id="KW-1185">Reference proteome</keyword>
<dbReference type="Pfam" id="PF05192">
    <property type="entry name" value="MutS_III"/>
    <property type="match status" value="1"/>
</dbReference>
<evidence type="ECO:0000313" key="13">
    <source>
        <dbReference type="Proteomes" id="UP001595916"/>
    </source>
</evidence>
<evidence type="ECO:0000256" key="7">
    <source>
        <dbReference type="HAMAP-Rule" id="MF_00096"/>
    </source>
</evidence>
<dbReference type="PANTHER" id="PTHR11361:SF34">
    <property type="entry name" value="DNA MISMATCH REPAIR PROTEIN MSH1, MITOCHONDRIAL"/>
    <property type="match status" value="1"/>
</dbReference>
<dbReference type="SMART" id="SM00533">
    <property type="entry name" value="MUTSd"/>
    <property type="match status" value="1"/>
</dbReference>
<dbReference type="Gene3D" id="1.10.1420.10">
    <property type="match status" value="2"/>
</dbReference>
<comment type="similarity">
    <text evidence="1 7 9">Belongs to the DNA mismatch repair MutS family.</text>
</comment>
<name>A0ABV9QKT1_9FIRM</name>
<dbReference type="EMBL" id="JBHSHL010000014">
    <property type="protein sequence ID" value="MFC4804271.1"/>
    <property type="molecule type" value="Genomic_DNA"/>
</dbReference>
<evidence type="ECO:0000256" key="6">
    <source>
        <dbReference type="ARBA" id="ARBA00023204"/>
    </source>
</evidence>
<evidence type="ECO:0000256" key="1">
    <source>
        <dbReference type="ARBA" id="ARBA00006271"/>
    </source>
</evidence>
<dbReference type="Pfam" id="PF01624">
    <property type="entry name" value="MutS_I"/>
    <property type="match status" value="1"/>
</dbReference>
<dbReference type="InterPro" id="IPR036187">
    <property type="entry name" value="DNA_mismatch_repair_MutS_sf"/>
</dbReference>
<dbReference type="Gene3D" id="3.40.50.300">
    <property type="entry name" value="P-loop containing nucleotide triphosphate hydrolases"/>
    <property type="match status" value="1"/>
</dbReference>
<dbReference type="Pfam" id="PF05190">
    <property type="entry name" value="MutS_IV"/>
    <property type="match status" value="1"/>
</dbReference>
<accession>A0ABV9QKT1</accession>
<dbReference type="InterPro" id="IPR017261">
    <property type="entry name" value="DNA_mismatch_repair_MutS/MSH"/>
</dbReference>
<dbReference type="InterPro" id="IPR007860">
    <property type="entry name" value="DNA_mmatch_repair_MutS_con_dom"/>
</dbReference>
<dbReference type="CDD" id="cd03284">
    <property type="entry name" value="ABC_MutS1"/>
    <property type="match status" value="1"/>
</dbReference>
<evidence type="ECO:0000256" key="4">
    <source>
        <dbReference type="ARBA" id="ARBA00022840"/>
    </source>
</evidence>
<dbReference type="InterPro" id="IPR027417">
    <property type="entry name" value="P-loop_NTPase"/>
</dbReference>
<reference evidence="13" key="1">
    <citation type="journal article" date="2019" name="Int. J. Syst. Evol. Microbiol.">
        <title>The Global Catalogue of Microorganisms (GCM) 10K type strain sequencing project: providing services to taxonomists for standard genome sequencing and annotation.</title>
        <authorList>
            <consortium name="The Broad Institute Genomics Platform"/>
            <consortium name="The Broad Institute Genome Sequencing Center for Infectious Disease"/>
            <person name="Wu L."/>
            <person name="Ma J."/>
        </authorList>
    </citation>
    <scope>NUCLEOTIDE SEQUENCE [LARGE SCALE GENOMIC DNA]</scope>
    <source>
        <strain evidence="13">CCUG 46385</strain>
    </source>
</reference>
<evidence type="ECO:0000256" key="2">
    <source>
        <dbReference type="ARBA" id="ARBA00022741"/>
    </source>
</evidence>
<organism evidence="12 13">
    <name type="scientific">Filifactor villosus</name>
    <dbReference type="NCBI Taxonomy" id="29374"/>
    <lineage>
        <taxon>Bacteria</taxon>
        <taxon>Bacillati</taxon>
        <taxon>Bacillota</taxon>
        <taxon>Clostridia</taxon>
        <taxon>Peptostreptococcales</taxon>
        <taxon>Filifactoraceae</taxon>
        <taxon>Filifactor</taxon>
    </lineage>
</organism>
<keyword evidence="4 7" id="KW-0067">ATP-binding</keyword>
<dbReference type="PIRSF" id="PIRSF037677">
    <property type="entry name" value="DNA_mis_repair_Msh6"/>
    <property type="match status" value="1"/>
</dbReference>
<dbReference type="Pfam" id="PF05188">
    <property type="entry name" value="MutS_II"/>
    <property type="match status" value="1"/>
</dbReference>
<keyword evidence="6 7" id="KW-0234">DNA repair</keyword>
<dbReference type="NCBIfam" id="TIGR01070">
    <property type="entry name" value="mutS1"/>
    <property type="match status" value="1"/>
</dbReference>
<dbReference type="Gene3D" id="3.30.420.110">
    <property type="entry name" value="MutS, connector domain"/>
    <property type="match status" value="1"/>
</dbReference>
<dbReference type="RefSeq" id="WP_379787775.1">
    <property type="nucleotide sequence ID" value="NZ_JBHSHL010000014.1"/>
</dbReference>
<evidence type="ECO:0000256" key="5">
    <source>
        <dbReference type="ARBA" id="ARBA00023125"/>
    </source>
</evidence>
<dbReference type="InterPro" id="IPR016151">
    <property type="entry name" value="DNA_mismatch_repair_MutS_N"/>
</dbReference>
<dbReference type="InterPro" id="IPR036678">
    <property type="entry name" value="MutS_con_dom_sf"/>
</dbReference>
<dbReference type="SUPFAM" id="SSF48334">
    <property type="entry name" value="DNA repair protein MutS, domain III"/>
    <property type="match status" value="1"/>
</dbReference>
<keyword evidence="5 7" id="KW-0238">DNA-binding</keyword>
<dbReference type="HAMAP" id="MF_00096">
    <property type="entry name" value="MutS"/>
    <property type="match status" value="1"/>
</dbReference>
<feature type="domain" description="DNA mismatch repair proteins mutS family" evidence="11">
    <location>
        <begin position="699"/>
        <end position="715"/>
    </location>
</feature>
<dbReference type="Gene3D" id="3.40.1170.10">
    <property type="entry name" value="DNA repair protein MutS, domain I"/>
    <property type="match status" value="1"/>
</dbReference>
<dbReference type="PANTHER" id="PTHR11361">
    <property type="entry name" value="DNA MISMATCH REPAIR PROTEIN MUTS FAMILY MEMBER"/>
    <property type="match status" value="1"/>
</dbReference>
<comment type="caution">
    <text evidence="12">The sequence shown here is derived from an EMBL/GenBank/DDBJ whole genome shotgun (WGS) entry which is preliminary data.</text>
</comment>
<dbReference type="Proteomes" id="UP001595916">
    <property type="component" value="Unassembled WGS sequence"/>
</dbReference>
<feature type="binding site" evidence="7">
    <location>
        <begin position="625"/>
        <end position="632"/>
    </location>
    <ligand>
        <name>ATP</name>
        <dbReference type="ChEBI" id="CHEBI:30616"/>
    </ligand>
</feature>
<evidence type="ECO:0000256" key="10">
    <source>
        <dbReference type="SAM" id="MobiDB-lite"/>
    </source>
</evidence>
<dbReference type="SUPFAM" id="SSF55271">
    <property type="entry name" value="DNA repair protein MutS, domain I"/>
    <property type="match status" value="1"/>
</dbReference>
<dbReference type="InterPro" id="IPR007696">
    <property type="entry name" value="DNA_mismatch_repair_MutS_core"/>
</dbReference>
<dbReference type="InterPro" id="IPR000432">
    <property type="entry name" value="DNA_mismatch_repair_MutS_C"/>
</dbReference>
<proteinExistence type="inferred from homology"/>
<comment type="function">
    <text evidence="7">This protein is involved in the repair of mismatches in DNA. It is possible that it carries out the mismatch recognition step. This protein has a weak ATPase activity.</text>
</comment>
<dbReference type="NCBIfam" id="NF003810">
    <property type="entry name" value="PRK05399.1"/>
    <property type="match status" value="1"/>
</dbReference>
<dbReference type="InterPro" id="IPR045076">
    <property type="entry name" value="MutS"/>
</dbReference>
<dbReference type="PROSITE" id="PS00486">
    <property type="entry name" value="DNA_MISMATCH_REPAIR_2"/>
    <property type="match status" value="1"/>
</dbReference>
<evidence type="ECO:0000256" key="8">
    <source>
        <dbReference type="NCBIfam" id="TIGR01070"/>
    </source>
</evidence>
<gene>
    <name evidence="7 12" type="primary">mutS</name>
    <name evidence="12" type="ORF">ACFO4R_04170</name>
</gene>
<dbReference type="Pfam" id="PF00488">
    <property type="entry name" value="MutS_V"/>
    <property type="match status" value="1"/>
</dbReference>
<dbReference type="SUPFAM" id="SSF52540">
    <property type="entry name" value="P-loop containing nucleoside triphosphate hydrolases"/>
    <property type="match status" value="1"/>
</dbReference>
<evidence type="ECO:0000256" key="9">
    <source>
        <dbReference type="RuleBase" id="RU003756"/>
    </source>
</evidence>